<dbReference type="EMBL" id="JBGOGF010000012">
    <property type="protein sequence ID" value="MFA1773421.1"/>
    <property type="molecule type" value="Genomic_DNA"/>
</dbReference>
<organism evidence="3 4">
    <name type="scientific">Rufibacter glacialis</name>
    <dbReference type="NCBI Taxonomy" id="1259555"/>
    <lineage>
        <taxon>Bacteria</taxon>
        <taxon>Pseudomonadati</taxon>
        <taxon>Bacteroidota</taxon>
        <taxon>Cytophagia</taxon>
        <taxon>Cytophagales</taxon>
        <taxon>Hymenobacteraceae</taxon>
        <taxon>Rufibacter</taxon>
    </lineage>
</organism>
<reference evidence="3 4" key="1">
    <citation type="submission" date="2024-08" db="EMBL/GenBank/DDBJ databases">
        <authorList>
            <person name="Wei W."/>
        </authorList>
    </citation>
    <scope>NUCLEOTIDE SEQUENCE [LARGE SCALE GENOMIC DNA]</scope>
    <source>
        <strain evidence="3 4">XU2</strain>
    </source>
</reference>
<feature type="domain" description="Pyridoxine 5'-phosphate oxidase dimerisation C-terminal" evidence="2">
    <location>
        <begin position="8"/>
        <end position="48"/>
    </location>
</feature>
<evidence type="ECO:0000259" key="2">
    <source>
        <dbReference type="Pfam" id="PF10590"/>
    </source>
</evidence>
<accession>A0ABV4RJU3</accession>
<sequence length="48" mass="5902">MPKRPDNWGGYAIKPTRIEFMEFKPTRFHNRKLYILENQKWILKALQP</sequence>
<comment type="similarity">
    <text evidence="1">Belongs to the pyridoxamine 5'-phosphate oxidase family.</text>
</comment>
<dbReference type="Proteomes" id="UP001570846">
    <property type="component" value="Unassembled WGS sequence"/>
</dbReference>
<dbReference type="InterPro" id="IPR019576">
    <property type="entry name" value="Pyridoxamine_oxidase_dimer_C"/>
</dbReference>
<comment type="caution">
    <text evidence="3">The sequence shown here is derived from an EMBL/GenBank/DDBJ whole genome shotgun (WGS) entry which is preliminary data.</text>
</comment>
<evidence type="ECO:0000313" key="3">
    <source>
        <dbReference type="EMBL" id="MFA1773421.1"/>
    </source>
</evidence>
<evidence type="ECO:0000313" key="4">
    <source>
        <dbReference type="Proteomes" id="UP001570846"/>
    </source>
</evidence>
<dbReference type="Gene3D" id="2.30.110.10">
    <property type="entry name" value="Electron Transport, Fmn-binding Protein, Chain A"/>
    <property type="match status" value="1"/>
</dbReference>
<protein>
    <submittedName>
        <fullName evidence="3">Pyridoxine 5'-phosphate oxidase C-terminal domain-containing protein</fullName>
    </submittedName>
</protein>
<dbReference type="InterPro" id="IPR012349">
    <property type="entry name" value="Split_barrel_FMN-bd"/>
</dbReference>
<dbReference type="SUPFAM" id="SSF50475">
    <property type="entry name" value="FMN-binding split barrel"/>
    <property type="match status" value="1"/>
</dbReference>
<gene>
    <name evidence="3" type="ORF">ACD591_19125</name>
</gene>
<dbReference type="Pfam" id="PF10590">
    <property type="entry name" value="PNP_phzG_C"/>
    <property type="match status" value="1"/>
</dbReference>
<evidence type="ECO:0000256" key="1">
    <source>
        <dbReference type="ARBA" id="ARBA00007301"/>
    </source>
</evidence>
<proteinExistence type="inferred from homology"/>
<name>A0ABV4RJU3_9BACT</name>
<keyword evidence="4" id="KW-1185">Reference proteome</keyword>
<dbReference type="RefSeq" id="WP_225840568.1">
    <property type="nucleotide sequence ID" value="NZ_BMMG01000010.1"/>
</dbReference>